<feature type="non-terminal residue" evidence="2">
    <location>
        <position position="147"/>
    </location>
</feature>
<protein>
    <submittedName>
        <fullName evidence="2">Uncharacterized protein</fullName>
    </submittedName>
</protein>
<organism evidence="2 3">
    <name type="scientific">Porphyra umbilicalis</name>
    <name type="common">Purple laver</name>
    <name type="synonym">Red alga</name>
    <dbReference type="NCBI Taxonomy" id="2786"/>
    <lineage>
        <taxon>Eukaryota</taxon>
        <taxon>Rhodophyta</taxon>
        <taxon>Bangiophyceae</taxon>
        <taxon>Bangiales</taxon>
        <taxon>Bangiaceae</taxon>
        <taxon>Porphyra</taxon>
    </lineage>
</organism>
<name>A0A1X6PBH4_PORUM</name>
<proteinExistence type="predicted"/>
<dbReference type="PROSITE" id="PS51257">
    <property type="entry name" value="PROKAR_LIPOPROTEIN"/>
    <property type="match status" value="1"/>
</dbReference>
<dbReference type="Proteomes" id="UP000218209">
    <property type="component" value="Unassembled WGS sequence"/>
</dbReference>
<feature type="region of interest" description="Disordered" evidence="1">
    <location>
        <begin position="110"/>
        <end position="147"/>
    </location>
</feature>
<reference evidence="2 3" key="1">
    <citation type="submission" date="2017-03" db="EMBL/GenBank/DDBJ databases">
        <title>WGS assembly of Porphyra umbilicalis.</title>
        <authorList>
            <person name="Brawley S.H."/>
            <person name="Blouin N.A."/>
            <person name="Ficko-Blean E."/>
            <person name="Wheeler G.L."/>
            <person name="Lohr M."/>
            <person name="Goodson H.V."/>
            <person name="Jenkins J.W."/>
            <person name="Blaby-Haas C.E."/>
            <person name="Helliwell K.E."/>
            <person name="Chan C."/>
            <person name="Marriage T."/>
            <person name="Bhattacharya D."/>
            <person name="Klein A.S."/>
            <person name="Badis Y."/>
            <person name="Brodie J."/>
            <person name="Cao Y."/>
            <person name="Collen J."/>
            <person name="Dittami S.M."/>
            <person name="Gachon C.M."/>
            <person name="Green B.R."/>
            <person name="Karpowicz S."/>
            <person name="Kim J.W."/>
            <person name="Kudahl U."/>
            <person name="Lin S."/>
            <person name="Michel G."/>
            <person name="Mittag M."/>
            <person name="Olson B.J."/>
            <person name="Pangilinan J."/>
            <person name="Peng Y."/>
            <person name="Qiu H."/>
            <person name="Shu S."/>
            <person name="Singer J.T."/>
            <person name="Smith A.G."/>
            <person name="Sprecher B.N."/>
            <person name="Wagner V."/>
            <person name="Wang W."/>
            <person name="Wang Z.-Y."/>
            <person name="Yan J."/>
            <person name="Yarish C."/>
            <person name="Zoeuner-Riek S."/>
            <person name="Zhuang Y."/>
            <person name="Zou Y."/>
            <person name="Lindquist E.A."/>
            <person name="Grimwood J."/>
            <person name="Barry K."/>
            <person name="Rokhsar D.S."/>
            <person name="Schmutz J."/>
            <person name="Stiller J.W."/>
            <person name="Grossman A.R."/>
            <person name="Prochnik S.E."/>
        </authorList>
    </citation>
    <scope>NUCLEOTIDE SEQUENCE [LARGE SCALE GENOMIC DNA]</scope>
    <source>
        <strain evidence="2">4086291</strain>
    </source>
</reference>
<dbReference type="EMBL" id="KV918817">
    <property type="protein sequence ID" value="OSX78241.1"/>
    <property type="molecule type" value="Genomic_DNA"/>
</dbReference>
<accession>A0A1X6PBH4</accession>
<sequence>MRPGRDRWEWGTCNLSACNMTQACPPRYGKDCQKTHSQCTRTTKNSGMVDSEGARNRGCIMREGARRDHEKVNAHQEAVVSMHKINHCKALSPRPGPSCVCSPMKSAHNRGAQVTSAEQTRDEGLKQPRHTHRNICGSAARSAAART</sequence>
<evidence type="ECO:0000256" key="1">
    <source>
        <dbReference type="SAM" id="MobiDB-lite"/>
    </source>
</evidence>
<gene>
    <name evidence="2" type="ORF">BU14_0115s0012</name>
</gene>
<keyword evidence="3" id="KW-1185">Reference proteome</keyword>
<evidence type="ECO:0000313" key="2">
    <source>
        <dbReference type="EMBL" id="OSX78241.1"/>
    </source>
</evidence>
<dbReference type="AlphaFoldDB" id="A0A1X6PBH4"/>
<evidence type="ECO:0000313" key="3">
    <source>
        <dbReference type="Proteomes" id="UP000218209"/>
    </source>
</evidence>